<reference evidence="8" key="2">
    <citation type="submission" date="2025-09" db="UniProtKB">
        <authorList>
            <consortium name="Ensembl"/>
        </authorList>
    </citation>
    <scope>IDENTIFICATION</scope>
</reference>
<keyword evidence="9" id="KW-1185">Reference proteome</keyword>
<evidence type="ECO:0000313" key="9">
    <source>
        <dbReference type="Proteomes" id="UP000694569"/>
    </source>
</evidence>
<proteinExistence type="inferred from homology"/>
<keyword evidence="6" id="KW-0527">Neuropeptide</keyword>
<dbReference type="InterPro" id="IPR026297">
    <property type="entry name" value="FMRFamide-related/fGRP"/>
</dbReference>
<dbReference type="GO" id="GO:0032277">
    <property type="term" value="P:negative regulation of gonadotropin secretion"/>
    <property type="evidence" value="ECO:0007669"/>
    <property type="project" value="TreeGrafter"/>
</dbReference>
<keyword evidence="5" id="KW-0027">Amidation</keyword>
<evidence type="ECO:0000256" key="3">
    <source>
        <dbReference type="ARBA" id="ARBA00022525"/>
    </source>
</evidence>
<dbReference type="Ensembl" id="ENSLLET00000011636.1">
    <property type="protein sequence ID" value="ENSLLEP00000011183.1"/>
    <property type="gene ID" value="ENSLLEG00000007148.1"/>
</dbReference>
<evidence type="ECO:0000256" key="7">
    <source>
        <dbReference type="SAM" id="SignalP"/>
    </source>
</evidence>
<dbReference type="GO" id="GO:0007218">
    <property type="term" value="P:neuropeptide signaling pathway"/>
    <property type="evidence" value="ECO:0007669"/>
    <property type="project" value="UniProtKB-KW"/>
</dbReference>
<dbReference type="GeneTree" id="ENSGT00390000003271"/>
<reference evidence="8" key="1">
    <citation type="submission" date="2025-08" db="UniProtKB">
        <authorList>
            <consortium name="Ensembl"/>
        </authorList>
    </citation>
    <scope>IDENTIFICATION</scope>
</reference>
<name>A0A8C5MFK0_9ANUR</name>
<dbReference type="PANTHER" id="PTHR14403">
    <property type="entry name" value="RFAMIDE PEPTIDE GONADOTROPIN INHIBITORY HORMONE"/>
    <property type="match status" value="1"/>
</dbReference>
<evidence type="ECO:0000256" key="1">
    <source>
        <dbReference type="ARBA" id="ARBA00004613"/>
    </source>
</evidence>
<keyword evidence="3" id="KW-0964">Secreted</keyword>
<evidence type="ECO:0000256" key="5">
    <source>
        <dbReference type="ARBA" id="ARBA00022815"/>
    </source>
</evidence>
<feature type="signal peptide" evidence="7">
    <location>
        <begin position="1"/>
        <end position="25"/>
    </location>
</feature>
<dbReference type="OrthoDB" id="8834619at2759"/>
<dbReference type="GO" id="GO:0005102">
    <property type="term" value="F:signaling receptor binding"/>
    <property type="evidence" value="ECO:0007669"/>
    <property type="project" value="TreeGrafter"/>
</dbReference>
<protein>
    <submittedName>
        <fullName evidence="8">Neuropeptide VF</fullName>
    </submittedName>
</protein>
<comment type="subcellular location">
    <subcellularLocation>
        <location evidence="1">Secreted</location>
    </subcellularLocation>
</comment>
<feature type="chain" id="PRO_5034026105" evidence="7">
    <location>
        <begin position="26"/>
        <end position="204"/>
    </location>
</feature>
<evidence type="ECO:0000313" key="8">
    <source>
        <dbReference type="Ensembl" id="ENSLLEP00000011183.1"/>
    </source>
</evidence>
<comment type="similarity">
    <text evidence="2">Belongs to the FARP (FMRFamide related peptide) family.</text>
</comment>
<keyword evidence="4 7" id="KW-0732">Signal</keyword>
<evidence type="ECO:0000256" key="2">
    <source>
        <dbReference type="ARBA" id="ARBA00006356"/>
    </source>
</evidence>
<accession>A0A8C5MFK0</accession>
<evidence type="ECO:0000256" key="4">
    <source>
        <dbReference type="ARBA" id="ARBA00022729"/>
    </source>
</evidence>
<evidence type="ECO:0000256" key="6">
    <source>
        <dbReference type="ARBA" id="ARBA00023320"/>
    </source>
</evidence>
<organism evidence="8 9">
    <name type="scientific">Leptobrachium leishanense</name>
    <name type="common">Leishan spiny toad</name>
    <dbReference type="NCBI Taxonomy" id="445787"/>
    <lineage>
        <taxon>Eukaryota</taxon>
        <taxon>Metazoa</taxon>
        <taxon>Chordata</taxon>
        <taxon>Craniata</taxon>
        <taxon>Vertebrata</taxon>
        <taxon>Euteleostomi</taxon>
        <taxon>Amphibia</taxon>
        <taxon>Batrachia</taxon>
        <taxon>Anura</taxon>
        <taxon>Pelobatoidea</taxon>
        <taxon>Megophryidae</taxon>
        <taxon>Leptobrachium</taxon>
    </lineage>
</organism>
<dbReference type="GO" id="GO:0005576">
    <property type="term" value="C:extracellular region"/>
    <property type="evidence" value="ECO:0007669"/>
    <property type="project" value="UniProtKB-SubCell"/>
</dbReference>
<gene>
    <name evidence="8" type="primary">NPVF</name>
</gene>
<dbReference type="AlphaFoldDB" id="A0A8C5MFK0"/>
<dbReference type="Proteomes" id="UP000694569">
    <property type="component" value="Unplaced"/>
</dbReference>
<sequence length="204" mass="23548">MEMFTSKVMFFMIGMFTIFFSSTFGLDEATMTNPESQEKYADIFESREDTQHQRNVDSQELAYWAPDGFSDLSAAVLNKYSHLPIHLDRQYLEERSVKPAVNLPQRFGRGSEDKIVKSVPNLPQRFGRYLPGKGNIQSAANLPQRFGRTLYDGHASLPFLFGKASEIQRLQYEMNPQKLEMKTSEEGNDRIQGLNYNLQRKLQM</sequence>
<dbReference type="PANTHER" id="PTHR14403:SF6">
    <property type="entry name" value="PRO-FMRFAMIDE-RELATED NEUROPEPTIDE VF"/>
    <property type="match status" value="1"/>
</dbReference>